<keyword evidence="4" id="KW-0862">Zinc</keyword>
<dbReference type="SUPFAM" id="SSF55486">
    <property type="entry name" value="Metalloproteases ('zincins'), catalytic domain"/>
    <property type="match status" value="1"/>
</dbReference>
<evidence type="ECO:0000256" key="6">
    <source>
        <dbReference type="SAM" id="Phobius"/>
    </source>
</evidence>
<keyword evidence="1" id="KW-0378">Hydrolase</keyword>
<feature type="compositionally biased region" description="Basic and acidic residues" evidence="5">
    <location>
        <begin position="1086"/>
        <end position="1095"/>
    </location>
</feature>
<dbReference type="FunFam" id="4.10.70.10:FF:000001">
    <property type="entry name" value="Disintegrin and metalloproteinase domain-containing protein 22"/>
    <property type="match status" value="1"/>
</dbReference>
<organism evidence="9 10">
    <name type="scientific">Armadillidium nasatum</name>
    <dbReference type="NCBI Taxonomy" id="96803"/>
    <lineage>
        <taxon>Eukaryota</taxon>
        <taxon>Metazoa</taxon>
        <taxon>Ecdysozoa</taxon>
        <taxon>Arthropoda</taxon>
        <taxon>Crustacea</taxon>
        <taxon>Multicrustacea</taxon>
        <taxon>Malacostraca</taxon>
        <taxon>Eumalacostraca</taxon>
        <taxon>Peracarida</taxon>
        <taxon>Isopoda</taxon>
        <taxon>Oniscidea</taxon>
        <taxon>Crinocheta</taxon>
        <taxon>Armadillidiidae</taxon>
        <taxon>Armadillidium</taxon>
    </lineage>
</organism>
<dbReference type="SMART" id="SM00608">
    <property type="entry name" value="ACR"/>
    <property type="match status" value="1"/>
</dbReference>
<evidence type="ECO:0000259" key="7">
    <source>
        <dbReference type="PROSITE" id="PS50214"/>
    </source>
</evidence>
<dbReference type="Gene3D" id="4.10.70.10">
    <property type="entry name" value="Disintegrin domain"/>
    <property type="match status" value="1"/>
</dbReference>
<feature type="domain" description="Disintegrin" evidence="7">
    <location>
        <begin position="345"/>
        <end position="433"/>
    </location>
</feature>
<dbReference type="FunFam" id="3.40.390.10:FF:000002">
    <property type="entry name" value="Disintegrin and metalloproteinase domain-containing protein 22"/>
    <property type="match status" value="1"/>
</dbReference>
<dbReference type="GO" id="GO:0006509">
    <property type="term" value="P:membrane protein ectodomain proteolysis"/>
    <property type="evidence" value="ECO:0007669"/>
    <property type="project" value="TreeGrafter"/>
</dbReference>
<evidence type="ECO:0000256" key="1">
    <source>
        <dbReference type="ARBA" id="ARBA00023049"/>
    </source>
</evidence>
<dbReference type="CDD" id="cd04269">
    <property type="entry name" value="ZnMc_adamalysin_II_like"/>
    <property type="match status" value="1"/>
</dbReference>
<keyword evidence="9" id="KW-0401">Integrin</keyword>
<feature type="compositionally biased region" description="Basic and acidic residues" evidence="5">
    <location>
        <begin position="1223"/>
        <end position="1234"/>
    </location>
</feature>
<protein>
    <submittedName>
        <fullName evidence="9">Disintegrin and metalloproteinase domain-containing protein 12</fullName>
    </submittedName>
</protein>
<feature type="compositionally biased region" description="Low complexity" evidence="5">
    <location>
        <begin position="1305"/>
        <end position="1317"/>
    </location>
</feature>
<dbReference type="InterPro" id="IPR001762">
    <property type="entry name" value="Disintegrin_dom"/>
</dbReference>
<feature type="compositionally biased region" description="Basic and acidic residues" evidence="5">
    <location>
        <begin position="1127"/>
        <end position="1139"/>
    </location>
</feature>
<dbReference type="Pfam" id="PF08516">
    <property type="entry name" value="ADAM_CR"/>
    <property type="match status" value="1"/>
</dbReference>
<comment type="caution">
    <text evidence="9">The sequence shown here is derived from an EMBL/GenBank/DDBJ whole genome shotgun (WGS) entry which is preliminary data.</text>
</comment>
<feature type="region of interest" description="Disordered" evidence="5">
    <location>
        <begin position="1170"/>
        <end position="1285"/>
    </location>
</feature>
<keyword evidence="6" id="KW-0472">Membrane</keyword>
<dbReference type="Gene3D" id="3.40.390.10">
    <property type="entry name" value="Collagenase (Catalytic Domain)"/>
    <property type="match status" value="1"/>
</dbReference>
<feature type="compositionally biased region" description="Pro residues" evidence="5">
    <location>
        <begin position="1014"/>
        <end position="1034"/>
    </location>
</feature>
<feature type="compositionally biased region" description="Polar residues" evidence="5">
    <location>
        <begin position="817"/>
        <end position="840"/>
    </location>
</feature>
<feature type="transmembrane region" description="Helical" evidence="6">
    <location>
        <begin position="633"/>
        <end position="658"/>
    </location>
</feature>
<dbReference type="PROSITE" id="PS50215">
    <property type="entry name" value="ADAM_MEPRO"/>
    <property type="match status" value="1"/>
</dbReference>
<feature type="region of interest" description="Disordered" evidence="5">
    <location>
        <begin position="991"/>
        <end position="1039"/>
    </location>
</feature>
<comment type="caution">
    <text evidence="4">Lacks conserved residue(s) required for the propagation of feature annotation.</text>
</comment>
<feature type="compositionally biased region" description="Basic and acidic residues" evidence="5">
    <location>
        <begin position="1183"/>
        <end position="1198"/>
    </location>
</feature>
<accession>A0A5N5SSQ1</accession>
<evidence type="ECO:0000259" key="8">
    <source>
        <dbReference type="PROSITE" id="PS50215"/>
    </source>
</evidence>
<evidence type="ECO:0000256" key="5">
    <source>
        <dbReference type="SAM" id="MobiDB-lite"/>
    </source>
</evidence>
<evidence type="ECO:0000313" key="9">
    <source>
        <dbReference type="EMBL" id="KAB7497042.1"/>
    </source>
</evidence>
<keyword evidence="1" id="KW-0482">Metalloprotease</keyword>
<keyword evidence="10" id="KW-1185">Reference proteome</keyword>
<reference evidence="9 10" key="1">
    <citation type="journal article" date="2019" name="PLoS Biol.">
        <title>Sex chromosomes control vertical transmission of feminizing Wolbachia symbionts in an isopod.</title>
        <authorList>
            <person name="Becking T."/>
            <person name="Chebbi M.A."/>
            <person name="Giraud I."/>
            <person name="Moumen B."/>
            <person name="Laverre T."/>
            <person name="Caubet Y."/>
            <person name="Peccoud J."/>
            <person name="Gilbert C."/>
            <person name="Cordaux R."/>
        </authorList>
    </citation>
    <scope>NUCLEOTIDE SEQUENCE [LARGE SCALE GENOMIC DNA]</scope>
    <source>
        <strain evidence="9">ANa2</strain>
        <tissue evidence="9">Whole body excluding digestive tract and cuticle</tissue>
    </source>
</reference>
<dbReference type="Pfam" id="PF01562">
    <property type="entry name" value="Pep_M12B_propep"/>
    <property type="match status" value="1"/>
</dbReference>
<dbReference type="SUPFAM" id="SSF57552">
    <property type="entry name" value="Blood coagulation inhibitor (disintegrin)"/>
    <property type="match status" value="1"/>
</dbReference>
<feature type="compositionally biased region" description="Low complexity" evidence="5">
    <location>
        <begin position="716"/>
        <end position="725"/>
    </location>
</feature>
<dbReference type="Proteomes" id="UP000326759">
    <property type="component" value="Unassembled WGS sequence"/>
</dbReference>
<dbReference type="OrthoDB" id="5951731at2759"/>
<sequence>MAKKIILNLSYIYCQGGHFSKRRINRNYSALAESHVNHLTLGLNLGERDILIDLYLNRNLLSENYFEKSINKKMKSSAMCHYQGSIRDVPGSWAAVSTCKGIRGVVFDGEDTHYLEPIPGYKRDTTENSIRGPFNANSLSRYVELVLVADKTEFEKHDSDENKIYERCKDIANIVNALYQPLNIFIALVGVEVWKDEDPVEISTDGDKTLTNFLNYRKVRLIPEHPNDNAQLLTGKVFDSGVVGKALKGPICTYQYSGGVNMDHSDSVGLVATTVAHEMGHNFGMEHDTEEDCKCPDKRCIMAPSSGSTKSPSHWSSCSHEYLAISFERSMDYCLRNKPTSLFDSPVCGNGFVEAGEQCDCGLEEHCNNPCCNSSTCMLFSNATCATGHCCDLQTCRPRPAGMECRAALHECDLPEYCSGDSEYCPDNFYKEDGYPCLGGQAYCYEGMCRTHEHQCRLLWGPTGKNSHDKCYNLNKEGNTHGNCGYNWANNTYKRCQSSDIKCGMMHCKHFNERLEFGMESVSKVSHRFIADKQQGVIPCRVAQVDLGLDMVDPGLAPDGAKCGYNKMCVGQHCLEVASLRKQVCNCNGRGVCNNMGNCHCNLGFAWPDCKYPGLGGSSDSGPASNPNATNKFVVGMFIFFLGIVPLTVLLFCFVYYVRGNFKFWLAQKGRPVNSRLSGLEHHLGSALRVEVVTKNRGNTAVDGTVSDVRSPSPPSSQGSKSNSPLLNGHANGASGNFSKFFGKHEGFTLSPIKEKPKGGELTQGTEPISPHLVDISSAATITSPSVTNSISKIKPNSQNSRPLVIGVKPQVDISGPSLQTSTNPAVQAPTPLQSTTTPVRQAPQRPKSVPDASTLILENMPSANAKQKDQTKSSTVSRIASFLSKKEKIENATVGETTQCNTLPRKAAKINRESLLQLEISHPMQLQATELPSNLVPVRPAPDPPMPSNIKPSQIKENQEKNSIAKVSWTSNIESNIENSNKEFPRIGSVREHSVTVRPPIPKFGSMRAPRPKSLPPPRPSQPPPRPPLPMIPGTPETEYFYDDCITVQVSAPLAHEEDGTSPSQEGIYATIDEESPNSSSPSHDSLENKKDKKNIFSMLYAKTKKKKNNEVTEPLYCNIDNGCSAEKDDNLNREDSSHSPSPVIVDRVSCGSTDDGGLLSEIVTELVTREPQYMNTLSKKSNKDNGSPHKENKKDTSTVSPEKINSRKNSINSSVSLSPKANDESPKTEKPKPYIPYSSLKPRGVFTFFNKSNSEEEKQEPKLNTSPIENSKTLETTPLPNKESKEVAYVIKPEYLKSSMAASLAGVKAASAEAKSSVHSENHSPSNPKNEKESTVEPQDLIKNPVSSAIVKTQNTVTESATQNATRSRPVFPPDKVLHSSDKSLPKQGASSVKKPLGSINEQKPSGAPKNKISSTSSTSSQNFQGKSSTSSTGSQNFQGKSSTSSAAKSSNKKL</sequence>
<feature type="region of interest" description="Disordered" evidence="5">
    <location>
        <begin position="812"/>
        <end position="850"/>
    </location>
</feature>
<dbReference type="InterPro" id="IPR036436">
    <property type="entry name" value="Disintegrin_dom_sf"/>
</dbReference>
<feature type="compositionally biased region" description="Polar residues" evidence="5">
    <location>
        <begin position="1264"/>
        <end position="1281"/>
    </location>
</feature>
<dbReference type="EMBL" id="SEYY01020761">
    <property type="protein sequence ID" value="KAB7497042.1"/>
    <property type="molecule type" value="Genomic_DNA"/>
</dbReference>
<keyword evidence="6" id="KW-1133">Transmembrane helix</keyword>
<keyword evidence="6" id="KW-0812">Transmembrane</keyword>
<proteinExistence type="predicted"/>
<feature type="disulfide bond" evidence="3">
    <location>
        <begin position="405"/>
        <end position="425"/>
    </location>
</feature>
<feature type="binding site" evidence="4">
    <location>
        <position position="287"/>
    </location>
    <ligand>
        <name>Zn(2+)</name>
        <dbReference type="ChEBI" id="CHEBI:29105"/>
        <note>catalytic</note>
    </ligand>
</feature>
<feature type="binding site" evidence="4">
    <location>
        <position position="277"/>
    </location>
    <ligand>
        <name>Zn(2+)</name>
        <dbReference type="ChEBI" id="CHEBI:29105"/>
        <note>catalytic</note>
    </ligand>
</feature>
<feature type="compositionally biased region" description="Polar residues" evidence="5">
    <location>
        <begin position="1347"/>
        <end position="1369"/>
    </location>
</feature>
<dbReference type="InterPro" id="IPR002870">
    <property type="entry name" value="Peptidase_M12B_N"/>
</dbReference>
<evidence type="ECO:0000313" key="10">
    <source>
        <dbReference type="Proteomes" id="UP000326759"/>
    </source>
</evidence>
<dbReference type="PANTHER" id="PTHR11905">
    <property type="entry name" value="ADAM A DISINTEGRIN AND METALLOPROTEASE DOMAIN"/>
    <property type="match status" value="1"/>
</dbReference>
<dbReference type="Pfam" id="PF00200">
    <property type="entry name" value="Disintegrin"/>
    <property type="match status" value="1"/>
</dbReference>
<feature type="domain" description="Peptidase M12B" evidence="8">
    <location>
        <begin position="141"/>
        <end position="339"/>
    </location>
</feature>
<feature type="region of interest" description="Disordered" evidence="5">
    <location>
        <begin position="1112"/>
        <end position="1158"/>
    </location>
</feature>
<dbReference type="SMART" id="SM00050">
    <property type="entry name" value="DISIN"/>
    <property type="match status" value="1"/>
</dbReference>
<evidence type="ECO:0000256" key="2">
    <source>
        <dbReference type="ARBA" id="ARBA00023157"/>
    </source>
</evidence>
<evidence type="ECO:0000256" key="3">
    <source>
        <dbReference type="PROSITE-ProRule" id="PRU00068"/>
    </source>
</evidence>
<feature type="region of interest" description="Disordered" evidence="5">
    <location>
        <begin position="1305"/>
        <end position="1457"/>
    </location>
</feature>
<name>A0A5N5SSQ1_9CRUS</name>
<keyword evidence="2 4" id="KW-1015">Disulfide bond</keyword>
<feature type="binding site" evidence="4">
    <location>
        <position position="281"/>
    </location>
    <ligand>
        <name>Zn(2+)</name>
        <dbReference type="ChEBI" id="CHEBI:29105"/>
        <note>catalytic</note>
    </ligand>
</feature>
<dbReference type="InterPro" id="IPR006586">
    <property type="entry name" value="ADAM_Cys-rich"/>
</dbReference>
<dbReference type="InterPro" id="IPR024079">
    <property type="entry name" value="MetalloPept_cat_dom_sf"/>
</dbReference>
<dbReference type="GO" id="GO:0004222">
    <property type="term" value="F:metalloendopeptidase activity"/>
    <property type="evidence" value="ECO:0007669"/>
    <property type="project" value="InterPro"/>
</dbReference>
<evidence type="ECO:0000256" key="4">
    <source>
        <dbReference type="PROSITE-ProRule" id="PRU00276"/>
    </source>
</evidence>
<feature type="compositionally biased region" description="Basic and acidic residues" evidence="5">
    <location>
        <begin position="750"/>
        <end position="759"/>
    </location>
</feature>
<dbReference type="Pfam" id="PF01421">
    <property type="entry name" value="Reprolysin"/>
    <property type="match status" value="1"/>
</dbReference>
<gene>
    <name evidence="9" type="primary">Adam12</name>
    <name evidence="9" type="ORF">Anas_04280</name>
</gene>
<feature type="disulfide bond" evidence="4">
    <location>
        <begin position="295"/>
        <end position="300"/>
    </location>
</feature>
<dbReference type="InterPro" id="IPR034027">
    <property type="entry name" value="Reprolysin_adamalysin"/>
</dbReference>
<keyword evidence="1" id="KW-0645">Protease</keyword>
<dbReference type="InterPro" id="IPR001590">
    <property type="entry name" value="Peptidase_M12B"/>
</dbReference>
<dbReference type="PANTHER" id="PTHR11905:SF159">
    <property type="entry name" value="ADAM METALLOPROTEASE"/>
    <property type="match status" value="1"/>
</dbReference>
<feature type="compositionally biased region" description="Low complexity" evidence="5">
    <location>
        <begin position="1416"/>
        <end position="1457"/>
    </location>
</feature>
<dbReference type="GO" id="GO:0007229">
    <property type="term" value="P:integrin-mediated signaling pathway"/>
    <property type="evidence" value="ECO:0007669"/>
    <property type="project" value="UniProtKB-KW"/>
</dbReference>
<dbReference type="PROSITE" id="PS50214">
    <property type="entry name" value="DISINTEGRIN_2"/>
    <property type="match status" value="1"/>
</dbReference>
<keyword evidence="4" id="KW-0479">Metal-binding</keyword>
<feature type="region of interest" description="Disordered" evidence="5">
    <location>
        <begin position="699"/>
        <end position="729"/>
    </location>
</feature>
<feature type="active site" evidence="4">
    <location>
        <position position="278"/>
    </location>
</feature>
<feature type="region of interest" description="Disordered" evidence="5">
    <location>
        <begin position="1052"/>
        <end position="1095"/>
    </location>
</feature>
<feature type="compositionally biased region" description="Low complexity" evidence="5">
    <location>
        <begin position="1209"/>
        <end position="1220"/>
    </location>
</feature>
<dbReference type="GO" id="GO:0046872">
    <property type="term" value="F:metal ion binding"/>
    <property type="evidence" value="ECO:0007669"/>
    <property type="project" value="UniProtKB-KW"/>
</dbReference>
<feature type="compositionally biased region" description="Basic and acidic residues" evidence="5">
    <location>
        <begin position="1378"/>
        <end position="1387"/>
    </location>
</feature>
<feature type="region of interest" description="Disordered" evidence="5">
    <location>
        <begin position="750"/>
        <end position="769"/>
    </location>
</feature>